<dbReference type="Proteomes" id="UP000552587">
    <property type="component" value="Unassembled WGS sequence"/>
</dbReference>
<dbReference type="Pfam" id="PF13692">
    <property type="entry name" value="Glyco_trans_1_4"/>
    <property type="match status" value="1"/>
</dbReference>
<dbReference type="Gene3D" id="3.40.50.2000">
    <property type="entry name" value="Glycogen Phosphorylase B"/>
    <property type="match status" value="2"/>
</dbReference>
<dbReference type="GO" id="GO:0016757">
    <property type="term" value="F:glycosyltransferase activity"/>
    <property type="evidence" value="ECO:0007669"/>
    <property type="project" value="TreeGrafter"/>
</dbReference>
<dbReference type="AlphaFoldDB" id="A0A7W3YDI0"/>
<evidence type="ECO:0000259" key="1">
    <source>
        <dbReference type="Pfam" id="PF13439"/>
    </source>
</evidence>
<comment type="caution">
    <text evidence="2">The sequence shown here is derived from an EMBL/GenBank/DDBJ whole genome shotgun (WGS) entry which is preliminary data.</text>
</comment>
<dbReference type="EMBL" id="JACHTE010000002">
    <property type="protein sequence ID" value="MBB1087408.1"/>
    <property type="molecule type" value="Genomic_DNA"/>
</dbReference>
<dbReference type="CDD" id="cd03801">
    <property type="entry name" value="GT4_PimA-like"/>
    <property type="match status" value="1"/>
</dbReference>
<dbReference type="PANTHER" id="PTHR12526:SF600">
    <property type="entry name" value="GLYCOSYL TRANSFERASE GROUP 1"/>
    <property type="match status" value="1"/>
</dbReference>
<dbReference type="PANTHER" id="PTHR12526">
    <property type="entry name" value="GLYCOSYLTRANSFERASE"/>
    <property type="match status" value="1"/>
</dbReference>
<organism evidence="2 3">
    <name type="scientific">Marilutibacter penaei</name>
    <dbReference type="NCBI Taxonomy" id="2759900"/>
    <lineage>
        <taxon>Bacteria</taxon>
        <taxon>Pseudomonadati</taxon>
        <taxon>Pseudomonadota</taxon>
        <taxon>Gammaproteobacteria</taxon>
        <taxon>Lysobacterales</taxon>
        <taxon>Lysobacteraceae</taxon>
        <taxon>Marilutibacter</taxon>
    </lineage>
</organism>
<reference evidence="2 3" key="1">
    <citation type="submission" date="2020-07" db="EMBL/GenBank/DDBJ databases">
        <authorList>
            <person name="Xu S."/>
            <person name="Li A."/>
        </authorList>
    </citation>
    <scope>NUCLEOTIDE SEQUENCE [LARGE SCALE GENOMIC DNA]</scope>
    <source>
        <strain evidence="2 3">SG-8</strain>
    </source>
</reference>
<dbReference type="Pfam" id="PF13439">
    <property type="entry name" value="Glyco_transf_4"/>
    <property type="match status" value="1"/>
</dbReference>
<dbReference type="InterPro" id="IPR028098">
    <property type="entry name" value="Glyco_trans_4-like_N"/>
</dbReference>
<dbReference type="RefSeq" id="WP_182668209.1">
    <property type="nucleotide sequence ID" value="NZ_JACHTE010000002.1"/>
</dbReference>
<name>A0A7W3YDI0_9GAMM</name>
<protein>
    <submittedName>
        <fullName evidence="2">Glycosyltransferase</fullName>
    </submittedName>
</protein>
<accession>A0A7W3YDI0</accession>
<feature type="domain" description="Glycosyltransferase subfamily 4-like N-terminal" evidence="1">
    <location>
        <begin position="24"/>
        <end position="212"/>
    </location>
</feature>
<sequence length="401" mass="44271">MARILALTSRLPWPPSEGHQLRSWHLLKAMAGRHQVTLLSFRRDDDGRADDPDFRSTLHDVHVFPIPGEQSRVAMASALVRGLSGRHPFIACKYSSRPLRDALRRLALQADLVHFDMLPLFAHVDCIPAGVPVVLNAHNVEHRLLAKRAEVEPRRLARRYLAGQVDKLRRFERWACQRADAVLACSEDDAVQLRDLAPRTPVSVVPNGVDLEANRPAGTPPGAPSRMVFVGQMGWFPNRDGVAWFMRDVLPRIVAQRSDAEFVVVGRSEGLDVPAGLERHVRLAGFVPDLRPVVHDAAVYVVPLRAGSGTRLKVLEAMALGKPIVTTSIGSEGIRLDDGISARYADQPQAFADAVVSLMEQPALASQLGVEARRQAERHYGWEAIGRHLLARYDELLPGAA</sequence>
<keyword evidence="2" id="KW-0808">Transferase</keyword>
<evidence type="ECO:0000313" key="2">
    <source>
        <dbReference type="EMBL" id="MBB1087408.1"/>
    </source>
</evidence>
<keyword evidence="3" id="KW-1185">Reference proteome</keyword>
<proteinExistence type="predicted"/>
<evidence type="ECO:0000313" key="3">
    <source>
        <dbReference type="Proteomes" id="UP000552587"/>
    </source>
</evidence>
<gene>
    <name evidence="2" type="ORF">H4F99_02770</name>
</gene>
<dbReference type="SUPFAM" id="SSF53756">
    <property type="entry name" value="UDP-Glycosyltransferase/glycogen phosphorylase"/>
    <property type="match status" value="1"/>
</dbReference>